<dbReference type="Proteomes" id="UP000054270">
    <property type="component" value="Unassembled WGS sequence"/>
</dbReference>
<name>A0A0D2L4J9_HYPSF</name>
<dbReference type="OrthoDB" id="2971978at2759"/>
<accession>A0A0D2L4J9</accession>
<dbReference type="OMA" id="WSARLCI"/>
<evidence type="ECO:0000256" key="1">
    <source>
        <dbReference type="SAM" id="MobiDB-lite"/>
    </source>
</evidence>
<evidence type="ECO:0000313" key="2">
    <source>
        <dbReference type="EMBL" id="KJA21722.1"/>
    </source>
</evidence>
<organism evidence="2 3">
    <name type="scientific">Hypholoma sublateritium (strain FD-334 SS-4)</name>
    <dbReference type="NCBI Taxonomy" id="945553"/>
    <lineage>
        <taxon>Eukaryota</taxon>
        <taxon>Fungi</taxon>
        <taxon>Dikarya</taxon>
        <taxon>Basidiomycota</taxon>
        <taxon>Agaricomycotina</taxon>
        <taxon>Agaricomycetes</taxon>
        <taxon>Agaricomycetidae</taxon>
        <taxon>Agaricales</taxon>
        <taxon>Agaricineae</taxon>
        <taxon>Strophariaceae</taxon>
        <taxon>Hypholoma</taxon>
    </lineage>
</organism>
<dbReference type="STRING" id="945553.A0A0D2L4J9"/>
<feature type="non-terminal residue" evidence="2">
    <location>
        <position position="145"/>
    </location>
</feature>
<proteinExistence type="predicted"/>
<sequence length="145" mass="16658">MAPSNPSQEKKQSDKAETSEEAEVADDLPFPNNDHWTYPVDFEKPVLDPDDEWDSRSHLLISMEESLLQQFREGYVLDPYFKDKYVDEVPNPQAVITPSHFRKSAEGLLYFVDADWNARLCVPKSQVGYVLSWIHDEPFESAHAG</sequence>
<dbReference type="EMBL" id="KN817555">
    <property type="protein sequence ID" value="KJA21722.1"/>
    <property type="molecule type" value="Genomic_DNA"/>
</dbReference>
<feature type="compositionally biased region" description="Basic and acidic residues" evidence="1">
    <location>
        <begin position="8"/>
        <end position="18"/>
    </location>
</feature>
<keyword evidence="3" id="KW-1185">Reference proteome</keyword>
<reference evidence="3" key="1">
    <citation type="submission" date="2014-04" db="EMBL/GenBank/DDBJ databases">
        <title>Evolutionary Origins and Diversification of the Mycorrhizal Mutualists.</title>
        <authorList>
            <consortium name="DOE Joint Genome Institute"/>
            <consortium name="Mycorrhizal Genomics Consortium"/>
            <person name="Kohler A."/>
            <person name="Kuo A."/>
            <person name="Nagy L.G."/>
            <person name="Floudas D."/>
            <person name="Copeland A."/>
            <person name="Barry K.W."/>
            <person name="Cichocki N."/>
            <person name="Veneault-Fourrey C."/>
            <person name="LaButti K."/>
            <person name="Lindquist E.A."/>
            <person name="Lipzen A."/>
            <person name="Lundell T."/>
            <person name="Morin E."/>
            <person name="Murat C."/>
            <person name="Riley R."/>
            <person name="Ohm R."/>
            <person name="Sun H."/>
            <person name="Tunlid A."/>
            <person name="Henrissat B."/>
            <person name="Grigoriev I.V."/>
            <person name="Hibbett D.S."/>
            <person name="Martin F."/>
        </authorList>
    </citation>
    <scope>NUCLEOTIDE SEQUENCE [LARGE SCALE GENOMIC DNA]</scope>
    <source>
        <strain evidence="3">FD-334 SS-4</strain>
    </source>
</reference>
<feature type="region of interest" description="Disordered" evidence="1">
    <location>
        <begin position="1"/>
        <end position="35"/>
    </location>
</feature>
<dbReference type="AlphaFoldDB" id="A0A0D2L4J9"/>
<protein>
    <submittedName>
        <fullName evidence="2">Uncharacterized protein</fullName>
    </submittedName>
</protein>
<gene>
    <name evidence="2" type="ORF">HYPSUDRAFT_140001</name>
</gene>
<evidence type="ECO:0000313" key="3">
    <source>
        <dbReference type="Proteomes" id="UP000054270"/>
    </source>
</evidence>